<dbReference type="EMBL" id="LCFK01000040">
    <property type="protein sequence ID" value="KKS92640.1"/>
    <property type="molecule type" value="Genomic_DNA"/>
</dbReference>
<evidence type="ECO:0000313" key="1">
    <source>
        <dbReference type="EMBL" id="KKS92640.1"/>
    </source>
</evidence>
<organism evidence="1 2">
    <name type="scientific">Candidatus Collierbacteria bacterium GW2011_GWC2_43_12</name>
    <dbReference type="NCBI Taxonomy" id="1618390"/>
    <lineage>
        <taxon>Bacteria</taxon>
        <taxon>Candidatus Collieribacteriota</taxon>
    </lineage>
</organism>
<reference evidence="1 2" key="1">
    <citation type="journal article" date="2015" name="Nature">
        <title>rRNA introns, odd ribosomes, and small enigmatic genomes across a large radiation of phyla.</title>
        <authorList>
            <person name="Brown C.T."/>
            <person name="Hug L.A."/>
            <person name="Thomas B.C."/>
            <person name="Sharon I."/>
            <person name="Castelle C.J."/>
            <person name="Singh A."/>
            <person name="Wilkins M.J."/>
            <person name="Williams K.H."/>
            <person name="Banfield J.F."/>
        </authorList>
    </citation>
    <scope>NUCLEOTIDE SEQUENCE [LARGE SCALE GENOMIC DNA]</scope>
</reference>
<dbReference type="AlphaFoldDB" id="A0A0G1D443"/>
<sequence>MENEKLVYLLSPVRQVTPNQAREIAEHAEKLNNEGVRLFNPVEDAPQDDETGFNIVMAELSFLHRAAREGGRVDILWNAGGTPSEGSRVDLGMILALELDFNLVNTFNEETPTGPQMGLQIIKEAMAKNLANSPHLREVVFTLEEIRRSSEVIIDWDIEMTGIDQEWQRIYLGLVLGCMAQMPNLKIKLGKLYGIDPVDKKSYIKVIKEIEKNGGVSSV</sequence>
<dbReference type="Proteomes" id="UP000033980">
    <property type="component" value="Unassembled WGS sequence"/>
</dbReference>
<evidence type="ECO:0000313" key="2">
    <source>
        <dbReference type="Proteomes" id="UP000033980"/>
    </source>
</evidence>
<gene>
    <name evidence="1" type="ORF">UV68_C0040G0002</name>
</gene>
<protein>
    <recommendedName>
        <fullName evidence="3">Nucleoside 2-deoxyribosyltransferase</fullName>
    </recommendedName>
</protein>
<proteinExistence type="predicted"/>
<comment type="caution">
    <text evidence="1">The sequence shown here is derived from an EMBL/GenBank/DDBJ whole genome shotgun (WGS) entry which is preliminary data.</text>
</comment>
<accession>A0A0G1D443</accession>
<evidence type="ECO:0008006" key="3">
    <source>
        <dbReference type="Google" id="ProtNLM"/>
    </source>
</evidence>
<name>A0A0G1D443_9BACT</name>